<dbReference type="GO" id="GO:0032007">
    <property type="term" value="P:negative regulation of TOR signaling"/>
    <property type="evidence" value="ECO:0007669"/>
    <property type="project" value="TreeGrafter"/>
</dbReference>
<feature type="compositionally biased region" description="Basic and acidic residues" evidence="2">
    <location>
        <begin position="977"/>
        <end position="996"/>
    </location>
</feature>
<accession>A0AAE0MA27</accession>
<organism evidence="3 4">
    <name type="scientific">Cercophora scortea</name>
    <dbReference type="NCBI Taxonomy" id="314031"/>
    <lineage>
        <taxon>Eukaryota</taxon>
        <taxon>Fungi</taxon>
        <taxon>Dikarya</taxon>
        <taxon>Ascomycota</taxon>
        <taxon>Pezizomycotina</taxon>
        <taxon>Sordariomycetes</taxon>
        <taxon>Sordariomycetidae</taxon>
        <taxon>Sordariales</taxon>
        <taxon>Lasiosphaeriaceae</taxon>
        <taxon>Cercophora</taxon>
    </lineage>
</organism>
<dbReference type="EMBL" id="JAUEPO010000004">
    <property type="protein sequence ID" value="KAK3323479.1"/>
    <property type="molecule type" value="Genomic_DNA"/>
</dbReference>
<feature type="region of interest" description="Disordered" evidence="2">
    <location>
        <begin position="940"/>
        <end position="1007"/>
    </location>
</feature>
<name>A0AAE0MA27_9PEZI</name>
<feature type="coiled-coil region" evidence="1">
    <location>
        <begin position="832"/>
        <end position="859"/>
    </location>
</feature>
<protein>
    <submittedName>
        <fullName evidence="3">Hamartin protein-domain-containing protein</fullName>
    </submittedName>
</protein>
<evidence type="ECO:0000313" key="4">
    <source>
        <dbReference type="Proteomes" id="UP001286456"/>
    </source>
</evidence>
<feature type="compositionally biased region" description="Basic and acidic residues" evidence="2">
    <location>
        <begin position="496"/>
        <end position="509"/>
    </location>
</feature>
<feature type="coiled-coil region" evidence="1">
    <location>
        <begin position="680"/>
        <end position="797"/>
    </location>
</feature>
<keyword evidence="4" id="KW-1185">Reference proteome</keyword>
<evidence type="ECO:0000256" key="1">
    <source>
        <dbReference type="SAM" id="Coils"/>
    </source>
</evidence>
<sequence>MASSGSSKDLTKALNGFLQAPSLPLPDELRAIIASYLEKHERPDYSAADRLNDELLSIYKKNVEGRTDKYAAFLAIIRELRPAIRTPARLFEWWDRLLDPIMDCVGRERGLASEVLENTFDLLSMDNESQESLDLGPTGLAPFVHRLLNTWMDARASQSFIDVPSVDFKERIVGEALMAFGKKDPKGFMTCLDSYVVRRDYRNSALSLLCDFVQSQPPHLHVVLQTPLFVNILHSLQMDESTGTVTLALVALIMLLPFMPSSLVPYLPTLFNIYARLLFWDRDTYFAKEHTEIGIEHEGSKTSISWEKCLLDPDHDGSSIPYLSGYFTILYGLYPINFVDYIRKPERYLRHANNAEDIDVQAMEIRDRSERFRKLHLLHPNFYNLTIESEKTDLSRWLKSEADEVLTSCMALSIQPDLGSASILNPGQLADPPGSFITEGVERDGQHFTLLGGSTSGDAISLKDSLSGKQGASGEIQGGGPVCKSGRMSPQSTHPSVRESTDSRTRNIGDDSPTLPPQIIHSSSHTQLQDLIQSNKAIRSGLNQSLANDSVPSLVLSPQDSGEKSSAQQTRPQASPNSAAPATDSSDHVALLYHQSLLLRNDLQFERYIKQQHITHMGALRRKQIREAATEAETQNLVMANRSLKQRMDEAKRGEIQIKKEFDHRRNMAKKWETDLSTKLRALREEQKKWATDRNALQQELDRTQAECARLRRVVDDAEEKRLLSEQSLESIDISTDEIERLKAEITRLSASERAFQGKELRMLKAMQDAEAAEIRADQLSEQLAARDDELREATRQHALQIADLGTKLSKAVRDSQGKRASDVVSVYESALAASRTKQAELQKQYDLLNRKYTAAKSALLDIQCDVAERRGAAGNDGGPGTAFFDGDSELTATTGSPISIRNRSQRGFSDPEIFEGVSHNATPPLEPISSSAGTVIAMRPSTPVLGDAGPVGGAGKTSTSPQSERYHGRGGVQNAIKKERKEKKEDKGDKKEKKSSAGLRGIRGFV</sequence>
<gene>
    <name evidence="3" type="ORF">B0T19DRAFT_401806</name>
</gene>
<feature type="region of interest" description="Disordered" evidence="2">
    <location>
        <begin position="552"/>
        <end position="585"/>
    </location>
</feature>
<feature type="compositionally biased region" description="Polar residues" evidence="2">
    <location>
        <begin position="552"/>
        <end position="584"/>
    </location>
</feature>
<dbReference type="GO" id="GO:0033596">
    <property type="term" value="C:TSC1-TSC2 complex"/>
    <property type="evidence" value="ECO:0007669"/>
    <property type="project" value="TreeGrafter"/>
</dbReference>
<feature type="region of interest" description="Disordered" evidence="2">
    <location>
        <begin position="463"/>
        <end position="527"/>
    </location>
</feature>
<evidence type="ECO:0000313" key="3">
    <source>
        <dbReference type="EMBL" id="KAK3323479.1"/>
    </source>
</evidence>
<proteinExistence type="predicted"/>
<dbReference type="PANTHER" id="PTHR15154">
    <property type="entry name" value="HAMARTIN"/>
    <property type="match status" value="1"/>
</dbReference>
<dbReference type="InterPro" id="IPR016024">
    <property type="entry name" value="ARM-type_fold"/>
</dbReference>
<comment type="caution">
    <text evidence="3">The sequence shown here is derived from an EMBL/GenBank/DDBJ whole genome shotgun (WGS) entry which is preliminary data.</text>
</comment>
<keyword evidence="1" id="KW-0175">Coiled coil</keyword>
<dbReference type="InterPro" id="IPR007483">
    <property type="entry name" value="Hamartin"/>
</dbReference>
<evidence type="ECO:0000256" key="2">
    <source>
        <dbReference type="SAM" id="MobiDB-lite"/>
    </source>
</evidence>
<reference evidence="3" key="2">
    <citation type="submission" date="2023-06" db="EMBL/GenBank/DDBJ databases">
        <authorList>
            <consortium name="Lawrence Berkeley National Laboratory"/>
            <person name="Haridas S."/>
            <person name="Hensen N."/>
            <person name="Bonometti L."/>
            <person name="Westerberg I."/>
            <person name="Brannstrom I.O."/>
            <person name="Guillou S."/>
            <person name="Cros-Aarteil S."/>
            <person name="Calhoun S."/>
            <person name="Kuo A."/>
            <person name="Mondo S."/>
            <person name="Pangilinan J."/>
            <person name="Riley R."/>
            <person name="Labutti K."/>
            <person name="Andreopoulos B."/>
            <person name="Lipzen A."/>
            <person name="Chen C."/>
            <person name="Yanf M."/>
            <person name="Daum C."/>
            <person name="Ng V."/>
            <person name="Clum A."/>
            <person name="Steindorff A."/>
            <person name="Ohm R."/>
            <person name="Martin F."/>
            <person name="Silar P."/>
            <person name="Natvig D."/>
            <person name="Lalanne C."/>
            <person name="Gautier V."/>
            <person name="Ament-Velasquez S.L."/>
            <person name="Kruys A."/>
            <person name="Hutchinson M.I."/>
            <person name="Powell A.J."/>
            <person name="Barry K."/>
            <person name="Miller A.N."/>
            <person name="Grigoriev I.V."/>
            <person name="Debuchy R."/>
            <person name="Gladieux P."/>
            <person name="Thoren M.H."/>
            <person name="Johannesson H."/>
        </authorList>
    </citation>
    <scope>NUCLEOTIDE SEQUENCE</scope>
    <source>
        <strain evidence="3">SMH4131-1</strain>
    </source>
</reference>
<reference evidence="3" key="1">
    <citation type="journal article" date="2023" name="Mol. Phylogenet. Evol.">
        <title>Genome-scale phylogeny and comparative genomics of the fungal order Sordariales.</title>
        <authorList>
            <person name="Hensen N."/>
            <person name="Bonometti L."/>
            <person name="Westerberg I."/>
            <person name="Brannstrom I.O."/>
            <person name="Guillou S."/>
            <person name="Cros-Aarteil S."/>
            <person name="Calhoun S."/>
            <person name="Haridas S."/>
            <person name="Kuo A."/>
            <person name="Mondo S."/>
            <person name="Pangilinan J."/>
            <person name="Riley R."/>
            <person name="LaButti K."/>
            <person name="Andreopoulos B."/>
            <person name="Lipzen A."/>
            <person name="Chen C."/>
            <person name="Yan M."/>
            <person name="Daum C."/>
            <person name="Ng V."/>
            <person name="Clum A."/>
            <person name="Steindorff A."/>
            <person name="Ohm R.A."/>
            <person name="Martin F."/>
            <person name="Silar P."/>
            <person name="Natvig D.O."/>
            <person name="Lalanne C."/>
            <person name="Gautier V."/>
            <person name="Ament-Velasquez S.L."/>
            <person name="Kruys A."/>
            <person name="Hutchinson M.I."/>
            <person name="Powell A.J."/>
            <person name="Barry K."/>
            <person name="Miller A.N."/>
            <person name="Grigoriev I.V."/>
            <person name="Debuchy R."/>
            <person name="Gladieux P."/>
            <person name="Hiltunen Thoren M."/>
            <person name="Johannesson H."/>
        </authorList>
    </citation>
    <scope>NUCLEOTIDE SEQUENCE</scope>
    <source>
        <strain evidence="3">SMH4131-1</strain>
    </source>
</reference>
<dbReference type="Pfam" id="PF04388">
    <property type="entry name" value="Hamartin"/>
    <property type="match status" value="1"/>
</dbReference>
<dbReference type="SUPFAM" id="SSF48371">
    <property type="entry name" value="ARM repeat"/>
    <property type="match status" value="1"/>
</dbReference>
<dbReference type="Proteomes" id="UP001286456">
    <property type="component" value="Unassembled WGS sequence"/>
</dbReference>
<dbReference type="GO" id="GO:0051726">
    <property type="term" value="P:regulation of cell cycle"/>
    <property type="evidence" value="ECO:0007669"/>
    <property type="project" value="TreeGrafter"/>
</dbReference>
<dbReference type="AlphaFoldDB" id="A0AAE0MA27"/>
<dbReference type="PANTHER" id="PTHR15154:SF2">
    <property type="entry name" value="HAMARTIN"/>
    <property type="match status" value="1"/>
</dbReference>